<organism evidence="3 4">
    <name type="scientific">Actinoplanes derwentensis</name>
    <dbReference type="NCBI Taxonomy" id="113562"/>
    <lineage>
        <taxon>Bacteria</taxon>
        <taxon>Bacillati</taxon>
        <taxon>Actinomycetota</taxon>
        <taxon>Actinomycetes</taxon>
        <taxon>Micromonosporales</taxon>
        <taxon>Micromonosporaceae</taxon>
        <taxon>Actinoplanes</taxon>
    </lineage>
</organism>
<evidence type="ECO:0000313" key="4">
    <source>
        <dbReference type="Proteomes" id="UP000198688"/>
    </source>
</evidence>
<dbReference type="STRING" id="113562.SAMN04489716_1040"/>
<keyword evidence="2" id="KW-1133">Transmembrane helix</keyword>
<keyword evidence="2" id="KW-0472">Membrane</keyword>
<feature type="transmembrane region" description="Helical" evidence="2">
    <location>
        <begin position="34"/>
        <end position="54"/>
    </location>
</feature>
<evidence type="ECO:0000256" key="1">
    <source>
        <dbReference type="SAM" id="MobiDB-lite"/>
    </source>
</evidence>
<name>A0A1H1T555_9ACTN</name>
<gene>
    <name evidence="3" type="ORF">SAMN04489716_1040</name>
</gene>
<feature type="transmembrane region" description="Helical" evidence="2">
    <location>
        <begin position="74"/>
        <end position="92"/>
    </location>
</feature>
<protein>
    <submittedName>
        <fullName evidence="3">Uncharacterized protein</fullName>
    </submittedName>
</protein>
<feature type="transmembrane region" description="Helical" evidence="2">
    <location>
        <begin position="209"/>
        <end position="228"/>
    </location>
</feature>
<dbReference type="Proteomes" id="UP000198688">
    <property type="component" value="Chromosome I"/>
</dbReference>
<feature type="transmembrane region" description="Helical" evidence="2">
    <location>
        <begin position="167"/>
        <end position="189"/>
    </location>
</feature>
<sequence>MDAPSGPGFRIGNRGGPHPSDISSGRVRARLRSAWAMSGLVVVLNSAAAAAGLLVDGLYPDSAVAAAAFRGNDLAVVLVGMPALTLAVIGAMRGSLRAHLVWIGMLAYTIYNLAYYVFGAQFNDLFLLHVAAFISSVFAFGLALVSLDVTSVGERSAPRVPVRWISVLLVLPAAAIVVLYSVSSVRFAITGQQPSDVLPMPPERVHLAYALDLTLLVPAVTVAAVQLWRRTAWGYALGTAACLAVGVYQLNYIIQKTFVAGAGVAGVTPSDPRDLPVPAVLLTSAAVLLLGLRKAQTRSAPDSTGATEMSGT</sequence>
<feature type="transmembrane region" description="Helical" evidence="2">
    <location>
        <begin position="125"/>
        <end position="147"/>
    </location>
</feature>
<feature type="transmembrane region" description="Helical" evidence="2">
    <location>
        <begin position="275"/>
        <end position="292"/>
    </location>
</feature>
<reference evidence="3 4" key="1">
    <citation type="submission" date="2016-10" db="EMBL/GenBank/DDBJ databases">
        <authorList>
            <person name="de Groot N.N."/>
        </authorList>
    </citation>
    <scope>NUCLEOTIDE SEQUENCE [LARGE SCALE GENOMIC DNA]</scope>
    <source>
        <strain evidence="3 4">DSM 43941</strain>
    </source>
</reference>
<dbReference type="EMBL" id="LT629758">
    <property type="protein sequence ID" value="SDS55392.1"/>
    <property type="molecule type" value="Genomic_DNA"/>
</dbReference>
<keyword evidence="2" id="KW-0812">Transmembrane</keyword>
<evidence type="ECO:0000256" key="2">
    <source>
        <dbReference type="SAM" id="Phobius"/>
    </source>
</evidence>
<keyword evidence="4" id="KW-1185">Reference proteome</keyword>
<dbReference type="AlphaFoldDB" id="A0A1H1T555"/>
<evidence type="ECO:0000313" key="3">
    <source>
        <dbReference type="EMBL" id="SDS55392.1"/>
    </source>
</evidence>
<accession>A0A1H1T555</accession>
<feature type="transmembrane region" description="Helical" evidence="2">
    <location>
        <begin position="235"/>
        <end position="255"/>
    </location>
</feature>
<proteinExistence type="predicted"/>
<feature type="transmembrane region" description="Helical" evidence="2">
    <location>
        <begin position="99"/>
        <end position="119"/>
    </location>
</feature>
<feature type="region of interest" description="Disordered" evidence="1">
    <location>
        <begin position="1"/>
        <end position="23"/>
    </location>
</feature>